<dbReference type="EMBL" id="JAGGJZ010000012">
    <property type="protein sequence ID" value="MBP1890804.1"/>
    <property type="molecule type" value="Genomic_DNA"/>
</dbReference>
<reference evidence="1 2" key="1">
    <citation type="submission" date="2021-03" db="EMBL/GenBank/DDBJ databases">
        <title>Genomic Encyclopedia of Type Strains, Phase IV (KMG-IV): sequencing the most valuable type-strain genomes for metagenomic binning, comparative biology and taxonomic classification.</title>
        <authorList>
            <person name="Goeker M."/>
        </authorList>
    </citation>
    <scope>NUCLEOTIDE SEQUENCE [LARGE SCALE GENOMIC DNA]</scope>
    <source>
        <strain evidence="1 2">DSM 3984</strain>
    </source>
</reference>
<proteinExistence type="predicted"/>
<evidence type="ECO:0000313" key="1">
    <source>
        <dbReference type="EMBL" id="MBP1890804.1"/>
    </source>
</evidence>
<accession>A0ABS4F3K3</accession>
<dbReference type="InterPro" id="IPR009665">
    <property type="entry name" value="YyaC"/>
</dbReference>
<evidence type="ECO:0000313" key="2">
    <source>
        <dbReference type="Proteomes" id="UP000783390"/>
    </source>
</evidence>
<dbReference type="Pfam" id="PF06866">
    <property type="entry name" value="DUF1256"/>
    <property type="match status" value="1"/>
</dbReference>
<dbReference type="SUPFAM" id="SSF53163">
    <property type="entry name" value="HybD-like"/>
    <property type="match status" value="1"/>
</dbReference>
<protein>
    <submittedName>
        <fullName evidence="1">Sporulation protein YyaC</fullName>
    </submittedName>
</protein>
<name>A0ABS4F3K3_9CLOT</name>
<dbReference type="InterPro" id="IPR023430">
    <property type="entry name" value="Pept_HybD-like_dom_sf"/>
</dbReference>
<organism evidence="1 2">
    <name type="scientific">Clostridium moniliforme</name>
    <dbReference type="NCBI Taxonomy" id="39489"/>
    <lineage>
        <taxon>Bacteria</taxon>
        <taxon>Bacillati</taxon>
        <taxon>Bacillota</taxon>
        <taxon>Clostridia</taxon>
        <taxon>Eubacteriales</taxon>
        <taxon>Clostridiaceae</taxon>
        <taxon>Clostridium</taxon>
    </lineage>
</organism>
<dbReference type="Proteomes" id="UP000783390">
    <property type="component" value="Unassembled WGS sequence"/>
</dbReference>
<keyword evidence="2" id="KW-1185">Reference proteome</keyword>
<comment type="caution">
    <text evidence="1">The sequence shown here is derived from an EMBL/GenBank/DDBJ whole genome shotgun (WGS) entry which is preliminary data.</text>
</comment>
<gene>
    <name evidence="1" type="ORF">J2Z53_002422</name>
</gene>
<sequence length="192" mass="21325">MDNSFSVYGVNTNSSVQIGKYLYDILSKIDCNREIIFLCIGSDRSTGDSLGPIVGYNIKQFSNERIFIYGSLYNPIHSQNLNKTINKINNNFNNPYIIAIDASLGSLKNVGKIFIKHKPLIPGLALNKNLPPVGNLSITGVVNIKSNNFEFVVLQNTRLYLVNSLAENIASGIIYCINKLLTNSNKSKYIDI</sequence>
<dbReference type="RefSeq" id="WP_209797717.1">
    <property type="nucleotide sequence ID" value="NZ_JAGGJZ010000012.1"/>
</dbReference>
<dbReference type="NCBIfam" id="TIGR02841">
    <property type="entry name" value="spore_YyaC"/>
    <property type="match status" value="1"/>
</dbReference>